<dbReference type="InterPro" id="IPR022172">
    <property type="entry name" value="DUF3703"/>
</dbReference>
<dbReference type="Proteomes" id="UP000237222">
    <property type="component" value="Unassembled WGS sequence"/>
</dbReference>
<reference evidence="1" key="1">
    <citation type="submission" date="2018-01" db="EMBL/GenBank/DDBJ databases">
        <authorList>
            <person name="Yu X.-D."/>
        </authorList>
    </citation>
    <scope>NUCLEOTIDE SEQUENCE</scope>
    <source>
        <strain evidence="1">ZX-21</strain>
    </source>
</reference>
<sequence>MLTFTQNIAPHVNKELDLAASARRANKPEQEFKHLENAHVLGQESTYQHTKVHCLMLMWGLRQLNGREVLGQLFRIIGAATKTAIGLVPSGNTGGSNISPFAKLPLSAEHQQTILKAKQGQS</sequence>
<dbReference type="OrthoDB" id="9799416at2"/>
<name>A0A2S4HBP2_9GAMM</name>
<gene>
    <name evidence="1" type="ORF">C0068_17455</name>
</gene>
<dbReference type="Pfam" id="PF12487">
    <property type="entry name" value="DUF3703"/>
    <property type="match status" value="1"/>
</dbReference>
<proteinExistence type="predicted"/>
<comment type="caution">
    <text evidence="1">The sequence shown here is derived from an EMBL/GenBank/DDBJ whole genome shotgun (WGS) entry which is preliminary data.</text>
</comment>
<dbReference type="RefSeq" id="WP_103685757.1">
    <property type="nucleotide sequence ID" value="NZ_PQGG01000040.1"/>
</dbReference>
<accession>A0A2S4HBP2</accession>
<evidence type="ECO:0000313" key="2">
    <source>
        <dbReference type="Proteomes" id="UP000237222"/>
    </source>
</evidence>
<evidence type="ECO:0008006" key="3">
    <source>
        <dbReference type="Google" id="ProtNLM"/>
    </source>
</evidence>
<organism evidence="1 2">
    <name type="scientific">Zhongshania marina</name>
    <dbReference type="NCBI Taxonomy" id="2304603"/>
    <lineage>
        <taxon>Bacteria</taxon>
        <taxon>Pseudomonadati</taxon>
        <taxon>Pseudomonadota</taxon>
        <taxon>Gammaproteobacteria</taxon>
        <taxon>Cellvibrionales</taxon>
        <taxon>Spongiibacteraceae</taxon>
        <taxon>Zhongshania</taxon>
    </lineage>
</organism>
<dbReference type="EMBL" id="PQGG01000040">
    <property type="protein sequence ID" value="POP51422.1"/>
    <property type="molecule type" value="Genomic_DNA"/>
</dbReference>
<protein>
    <recommendedName>
        <fullName evidence="3">DUF3703 domain-containing protein</fullName>
    </recommendedName>
</protein>
<evidence type="ECO:0000313" key="1">
    <source>
        <dbReference type="EMBL" id="POP51422.1"/>
    </source>
</evidence>
<dbReference type="AlphaFoldDB" id="A0A2S4HBP2"/>